<dbReference type="InterPro" id="IPR051506">
    <property type="entry name" value="ATOS_Transcription_Regulators"/>
</dbReference>
<feature type="compositionally biased region" description="Basic residues" evidence="1">
    <location>
        <begin position="27"/>
        <end position="36"/>
    </location>
</feature>
<feature type="region of interest" description="Disordered" evidence="1">
    <location>
        <begin position="474"/>
        <end position="582"/>
    </location>
</feature>
<name>D8RAZ9_SELML</name>
<dbReference type="eggNOG" id="KOG2306">
    <property type="taxonomic scope" value="Eukaryota"/>
</dbReference>
<feature type="compositionally biased region" description="Basic and acidic residues" evidence="1">
    <location>
        <begin position="533"/>
        <end position="557"/>
    </location>
</feature>
<dbReference type="InterPro" id="IPR025261">
    <property type="entry name" value="Atos-like_cons_dom"/>
</dbReference>
<protein>
    <recommendedName>
        <fullName evidence="2">Atos-like conserved domain-containing protein</fullName>
    </recommendedName>
</protein>
<dbReference type="Proteomes" id="UP000001514">
    <property type="component" value="Unassembled WGS sequence"/>
</dbReference>
<evidence type="ECO:0000313" key="3">
    <source>
        <dbReference type="EMBL" id="EFJ30714.1"/>
    </source>
</evidence>
<evidence type="ECO:0000259" key="2">
    <source>
        <dbReference type="SMART" id="SM01177"/>
    </source>
</evidence>
<dbReference type="InterPro" id="IPR033473">
    <property type="entry name" value="Atos-like_C"/>
</dbReference>
<feature type="compositionally biased region" description="Basic and acidic residues" evidence="1">
    <location>
        <begin position="500"/>
        <end position="518"/>
    </location>
</feature>
<feature type="domain" description="Atos-like conserved" evidence="2">
    <location>
        <begin position="333"/>
        <end position="392"/>
    </location>
</feature>
<dbReference type="PANTHER" id="PTHR13199:SF11">
    <property type="entry name" value="PROTEIN ATOSSA"/>
    <property type="match status" value="1"/>
</dbReference>
<feature type="compositionally biased region" description="Gly residues" evidence="1">
    <location>
        <begin position="62"/>
        <end position="71"/>
    </location>
</feature>
<feature type="region of interest" description="Disordered" evidence="1">
    <location>
        <begin position="627"/>
        <end position="650"/>
    </location>
</feature>
<dbReference type="OrthoDB" id="8625101at2759"/>
<dbReference type="SMART" id="SM01177">
    <property type="entry name" value="DUF4210"/>
    <property type="match status" value="1"/>
</dbReference>
<feature type="compositionally biased region" description="Basic and acidic residues" evidence="1">
    <location>
        <begin position="571"/>
        <end position="582"/>
    </location>
</feature>
<feature type="compositionally biased region" description="Low complexity" evidence="1">
    <location>
        <begin position="519"/>
        <end position="529"/>
    </location>
</feature>
<dbReference type="InParanoid" id="D8RAZ9"/>
<keyword evidence="4" id="KW-1185">Reference proteome</keyword>
<feature type="compositionally biased region" description="Basic and acidic residues" evidence="1">
    <location>
        <begin position="37"/>
        <end position="55"/>
    </location>
</feature>
<sequence length="695" mass="77064">MGLLRPNIEEEEKEHHVAGNTSNSRRSFSRQGKRVQLKPEDEMKRKHGDSLDSKARASNSGGKNGGDGGGVWEYPAPPLSPTSFGSKKLSPAAAAATTRIRGTFNSNSKVIVGFESPPAQEQGFRQTAEKDGGIFTSRSTTTNNNRRKISPLADILSDPNNDGLLHYTSDDDNTASAVKNNTSVAPPEEQEQALALPCKVKNECVYEFSRRVGVSTPVPIPGACDVQQGLKFSIDVCSSTKNQETTITTINNKSWESPTKKKTVAQMLTLSPLGRRYPGTKTEMWDPAAISNRLQIRSMSLDDDYEFRDDKLALHDAGLGTCLKNGLPTRRSLVGSFEESLLSGRFLAGKSCQKLDGFLALLSVSGGSWSPQMRKLPFSVSCIDGDSCLLYYASIDIIDSKAKSQQANTCIKEETRAWKGSRFRVPIRGRVQLVVSNPEKTPVHTFICSYDLTDMPPGTKTFMRQKLSLAPTVGSLSKPRSVTRDDISCGRRLFQGSSGDRQEDKKGTNDLGGVEDRIGIISGSSGSSIKNNTGKERFVQSTENKPHQQQQDEEKGRKISFQQQQQQQQAEAREISFREQQQEKGREILFQQQQDKASRLEESSGTVLRYALHMRFMCAPLKKRELEENAEEEEEARARKPSTPGAAAAAADKRRFYLYGDLRVVFPQRQSDSDEGKMKVEYDFPSDPKYFDYIS</sequence>
<dbReference type="AlphaFoldDB" id="D8RAZ9"/>
<dbReference type="Pfam" id="PF13889">
    <property type="entry name" value="Chromosome_seg"/>
    <property type="match status" value="1"/>
</dbReference>
<feature type="region of interest" description="Disordered" evidence="1">
    <location>
        <begin position="1"/>
        <end position="87"/>
    </location>
</feature>
<proteinExistence type="predicted"/>
<gene>
    <name evidence="3" type="ORF">SELMODRAFT_440325</name>
</gene>
<dbReference type="EMBL" id="GL377575">
    <property type="protein sequence ID" value="EFJ30714.1"/>
    <property type="molecule type" value="Genomic_DNA"/>
</dbReference>
<dbReference type="KEGG" id="smo:SELMODRAFT_440325"/>
<organism evidence="4">
    <name type="scientific">Selaginella moellendorffii</name>
    <name type="common">Spikemoss</name>
    <dbReference type="NCBI Taxonomy" id="88036"/>
    <lineage>
        <taxon>Eukaryota</taxon>
        <taxon>Viridiplantae</taxon>
        <taxon>Streptophyta</taxon>
        <taxon>Embryophyta</taxon>
        <taxon>Tracheophyta</taxon>
        <taxon>Lycopodiopsida</taxon>
        <taxon>Selaginellales</taxon>
        <taxon>Selaginellaceae</taxon>
        <taxon>Selaginella</taxon>
    </lineage>
</organism>
<dbReference type="Gramene" id="EFJ30714">
    <property type="protein sequence ID" value="EFJ30714"/>
    <property type="gene ID" value="SELMODRAFT_440325"/>
</dbReference>
<accession>D8RAZ9</accession>
<dbReference type="STRING" id="88036.D8RAZ9"/>
<reference evidence="3 4" key="1">
    <citation type="journal article" date="2011" name="Science">
        <title>The Selaginella genome identifies genetic changes associated with the evolution of vascular plants.</title>
        <authorList>
            <person name="Banks J.A."/>
            <person name="Nishiyama T."/>
            <person name="Hasebe M."/>
            <person name="Bowman J.L."/>
            <person name="Gribskov M."/>
            <person name="dePamphilis C."/>
            <person name="Albert V.A."/>
            <person name="Aono N."/>
            <person name="Aoyama T."/>
            <person name="Ambrose B.A."/>
            <person name="Ashton N.W."/>
            <person name="Axtell M.J."/>
            <person name="Barker E."/>
            <person name="Barker M.S."/>
            <person name="Bennetzen J.L."/>
            <person name="Bonawitz N.D."/>
            <person name="Chapple C."/>
            <person name="Cheng C."/>
            <person name="Correa L.G."/>
            <person name="Dacre M."/>
            <person name="DeBarry J."/>
            <person name="Dreyer I."/>
            <person name="Elias M."/>
            <person name="Engstrom E.M."/>
            <person name="Estelle M."/>
            <person name="Feng L."/>
            <person name="Finet C."/>
            <person name="Floyd S.K."/>
            <person name="Frommer W.B."/>
            <person name="Fujita T."/>
            <person name="Gramzow L."/>
            <person name="Gutensohn M."/>
            <person name="Harholt J."/>
            <person name="Hattori M."/>
            <person name="Heyl A."/>
            <person name="Hirai T."/>
            <person name="Hiwatashi Y."/>
            <person name="Ishikawa M."/>
            <person name="Iwata M."/>
            <person name="Karol K.G."/>
            <person name="Koehler B."/>
            <person name="Kolukisaoglu U."/>
            <person name="Kubo M."/>
            <person name="Kurata T."/>
            <person name="Lalonde S."/>
            <person name="Li K."/>
            <person name="Li Y."/>
            <person name="Litt A."/>
            <person name="Lyons E."/>
            <person name="Manning G."/>
            <person name="Maruyama T."/>
            <person name="Michael T.P."/>
            <person name="Mikami K."/>
            <person name="Miyazaki S."/>
            <person name="Morinaga S."/>
            <person name="Murata T."/>
            <person name="Mueller-Roeber B."/>
            <person name="Nelson D.R."/>
            <person name="Obara M."/>
            <person name="Oguri Y."/>
            <person name="Olmstead R.G."/>
            <person name="Onodera N."/>
            <person name="Petersen B.L."/>
            <person name="Pils B."/>
            <person name="Prigge M."/>
            <person name="Rensing S.A."/>
            <person name="Riano-Pachon D.M."/>
            <person name="Roberts A.W."/>
            <person name="Sato Y."/>
            <person name="Scheller H.V."/>
            <person name="Schulz B."/>
            <person name="Schulz C."/>
            <person name="Shakirov E.V."/>
            <person name="Shibagaki N."/>
            <person name="Shinohara N."/>
            <person name="Shippen D.E."/>
            <person name="Soerensen I."/>
            <person name="Sotooka R."/>
            <person name="Sugimoto N."/>
            <person name="Sugita M."/>
            <person name="Sumikawa N."/>
            <person name="Tanurdzic M."/>
            <person name="Theissen G."/>
            <person name="Ulvskov P."/>
            <person name="Wakazuki S."/>
            <person name="Weng J.K."/>
            <person name="Willats W.W."/>
            <person name="Wipf D."/>
            <person name="Wolf P.G."/>
            <person name="Yang L."/>
            <person name="Zimmer A.D."/>
            <person name="Zhu Q."/>
            <person name="Mitros T."/>
            <person name="Hellsten U."/>
            <person name="Loque D."/>
            <person name="Otillar R."/>
            <person name="Salamov A."/>
            <person name="Schmutz J."/>
            <person name="Shapiro H."/>
            <person name="Lindquist E."/>
            <person name="Lucas S."/>
            <person name="Rokhsar D."/>
            <person name="Grigoriev I.V."/>
        </authorList>
    </citation>
    <scope>NUCLEOTIDE SEQUENCE [LARGE SCALE GENOMIC DNA]</scope>
</reference>
<dbReference type="HOGENOM" id="CLU_396598_0_0_1"/>
<dbReference type="FunCoup" id="D8RAZ9">
    <property type="interactions" value="1087"/>
</dbReference>
<dbReference type="PANTHER" id="PTHR13199">
    <property type="entry name" value="GH03947P"/>
    <property type="match status" value="1"/>
</dbReference>
<evidence type="ECO:0000256" key="1">
    <source>
        <dbReference type="SAM" id="MobiDB-lite"/>
    </source>
</evidence>
<evidence type="ECO:0000313" key="4">
    <source>
        <dbReference type="Proteomes" id="UP000001514"/>
    </source>
</evidence>